<proteinExistence type="predicted"/>
<dbReference type="Proteomes" id="UP000823775">
    <property type="component" value="Unassembled WGS sequence"/>
</dbReference>
<dbReference type="EMBL" id="JACEIK010000189">
    <property type="protein sequence ID" value="MCD7451962.1"/>
    <property type="molecule type" value="Genomic_DNA"/>
</dbReference>
<evidence type="ECO:0000313" key="2">
    <source>
        <dbReference type="EMBL" id="MCD7451962.1"/>
    </source>
</evidence>
<sequence length="138" mass="16018">RLTKELTAHRPLDGSSLWCRGSDGRNKGCHRGDRTSWESSRLEGEDDGPSSKRWIIVCVIRENLMSCWVMVELTNRHSNEVLSHLLSLRLVESPLWTRVMAQMTNRRECDGPSRIPLRCLVVEILAYSQRQFCNLLYF</sequence>
<evidence type="ECO:0000313" key="3">
    <source>
        <dbReference type="Proteomes" id="UP000823775"/>
    </source>
</evidence>
<feature type="compositionally biased region" description="Basic and acidic residues" evidence="1">
    <location>
        <begin position="25"/>
        <end position="43"/>
    </location>
</feature>
<reference evidence="2 3" key="1">
    <citation type="journal article" date="2021" name="BMC Genomics">
        <title>Datura genome reveals duplications of psychoactive alkaloid biosynthetic genes and high mutation rate following tissue culture.</title>
        <authorList>
            <person name="Rajewski A."/>
            <person name="Carter-House D."/>
            <person name="Stajich J."/>
            <person name="Litt A."/>
        </authorList>
    </citation>
    <scope>NUCLEOTIDE SEQUENCE [LARGE SCALE GENOMIC DNA]</scope>
    <source>
        <strain evidence="2">AR-01</strain>
    </source>
</reference>
<name>A0ABS8RYS7_DATST</name>
<evidence type="ECO:0000256" key="1">
    <source>
        <dbReference type="SAM" id="MobiDB-lite"/>
    </source>
</evidence>
<feature type="region of interest" description="Disordered" evidence="1">
    <location>
        <begin position="25"/>
        <end position="49"/>
    </location>
</feature>
<comment type="caution">
    <text evidence="2">The sequence shown here is derived from an EMBL/GenBank/DDBJ whole genome shotgun (WGS) entry which is preliminary data.</text>
</comment>
<accession>A0ABS8RYS7</accession>
<keyword evidence="3" id="KW-1185">Reference proteome</keyword>
<protein>
    <submittedName>
        <fullName evidence="2">Uncharacterized protein</fullName>
    </submittedName>
</protein>
<feature type="non-terminal residue" evidence="2">
    <location>
        <position position="1"/>
    </location>
</feature>
<organism evidence="2 3">
    <name type="scientific">Datura stramonium</name>
    <name type="common">Jimsonweed</name>
    <name type="synonym">Common thornapple</name>
    <dbReference type="NCBI Taxonomy" id="4076"/>
    <lineage>
        <taxon>Eukaryota</taxon>
        <taxon>Viridiplantae</taxon>
        <taxon>Streptophyta</taxon>
        <taxon>Embryophyta</taxon>
        <taxon>Tracheophyta</taxon>
        <taxon>Spermatophyta</taxon>
        <taxon>Magnoliopsida</taxon>
        <taxon>eudicotyledons</taxon>
        <taxon>Gunneridae</taxon>
        <taxon>Pentapetalae</taxon>
        <taxon>asterids</taxon>
        <taxon>lamiids</taxon>
        <taxon>Solanales</taxon>
        <taxon>Solanaceae</taxon>
        <taxon>Solanoideae</taxon>
        <taxon>Datureae</taxon>
        <taxon>Datura</taxon>
    </lineage>
</organism>
<gene>
    <name evidence="2" type="ORF">HAX54_014340</name>
</gene>